<dbReference type="GO" id="GO:0065002">
    <property type="term" value="P:intracellular protein transmembrane transport"/>
    <property type="evidence" value="ECO:0007669"/>
    <property type="project" value="UniProtKB-UniRule"/>
</dbReference>
<evidence type="ECO:0000256" key="11">
    <source>
        <dbReference type="RuleBase" id="RU000537"/>
    </source>
</evidence>
<evidence type="ECO:0000256" key="3">
    <source>
        <dbReference type="ARBA" id="ARBA00022448"/>
    </source>
</evidence>
<dbReference type="PIRSF" id="PIRSF004557">
    <property type="entry name" value="SecY"/>
    <property type="match status" value="1"/>
</dbReference>
<dbReference type="Pfam" id="PF00344">
    <property type="entry name" value="SecY"/>
    <property type="match status" value="1"/>
</dbReference>
<protein>
    <recommendedName>
        <fullName evidence="9 10">Protein translocase subunit SecY</fullName>
    </recommendedName>
</protein>
<comment type="subunit">
    <text evidence="10">Component of the Sec protein translocase complex. Heterotrimer consisting of SecY, SecE and SecG subunits. The heterotrimers can form oligomers, although 1 heterotrimer is thought to be able to translocate proteins. Interacts with the ribosome. Interacts with SecDF, and other proteins may be involved. Interacts with SecA.</text>
</comment>
<dbReference type="EMBL" id="PEBW01000006">
    <property type="protein sequence ID" value="PTQ51229.1"/>
    <property type="molecule type" value="Genomic_DNA"/>
</dbReference>
<evidence type="ECO:0000256" key="2">
    <source>
        <dbReference type="ARBA" id="ARBA00005751"/>
    </source>
</evidence>
<evidence type="ECO:0000256" key="13">
    <source>
        <dbReference type="RuleBase" id="RU004349"/>
    </source>
</evidence>
<accession>A0A2T5G4X2</accession>
<dbReference type="InterPro" id="IPR030659">
    <property type="entry name" value="SecY_CS"/>
</dbReference>
<dbReference type="InterPro" id="IPR026593">
    <property type="entry name" value="SecY"/>
</dbReference>
<dbReference type="SUPFAM" id="SSF103491">
    <property type="entry name" value="Preprotein translocase SecY subunit"/>
    <property type="match status" value="1"/>
</dbReference>
<dbReference type="Proteomes" id="UP000244016">
    <property type="component" value="Unassembled WGS sequence"/>
</dbReference>
<name>A0A2T5G4X2_9BACL</name>
<organism evidence="14 15">
    <name type="scientific">Brockia lithotrophica</name>
    <dbReference type="NCBI Taxonomy" id="933949"/>
    <lineage>
        <taxon>Bacteria</taxon>
        <taxon>Bacillati</taxon>
        <taxon>Bacillota</taxon>
        <taxon>Bacilli</taxon>
        <taxon>Bacillales</taxon>
        <taxon>Bacillales Family X. Incertae Sedis</taxon>
        <taxon>Brockia</taxon>
    </lineage>
</organism>
<sequence>MFRTLANAFRVPDLRRRLLYTLFAFVVFRIGSYIPVPGIDVAALQRGLASSALFGLFDAFSGRALSNFSLFALGVMPYITASIIVQLLSMDVIPAFSEWAKEGEVGRRKLAQVTRYLTVALAFLQAIGFTMTLQSQYHLLREPGLWSYFLTALTLTAGTMFLMWLGEQITEKGIGNGISLLIFAGIAASIPSTLEEIYVSKFFTEEGKASPFLVVMGTLFLLLLVVVLFAGVIFVQEGIRRIPVQYAKRVVGRRVYGGQMTHIPLRVNSAGVIPVIFAVSILMVPSIVASFFPDSGFVQAVARMFAFDAPLGLFLYVTLIVAFTYFYTYVQLNPQQLAENLQKQGGFIPGVRPGKATEVYLTRVINRITLFGGLFLALVAVLPVFFTDVFGLPRSVRIGGTSLLILIGVALETMKTIESQLVRRHYEGFLR</sequence>
<evidence type="ECO:0000256" key="6">
    <source>
        <dbReference type="ARBA" id="ARBA00022989"/>
    </source>
</evidence>
<comment type="caution">
    <text evidence="14">The sequence shown here is derived from an EMBL/GenBank/DDBJ whole genome shotgun (WGS) entry which is preliminary data.</text>
</comment>
<gene>
    <name evidence="10" type="primary">secY</name>
    <name evidence="14" type="ORF">BLITH_0055</name>
</gene>
<feature type="transmembrane region" description="Helical" evidence="10">
    <location>
        <begin position="368"/>
        <end position="386"/>
    </location>
</feature>
<proteinExistence type="inferred from homology"/>
<dbReference type="Gene3D" id="1.10.3370.10">
    <property type="entry name" value="SecY subunit domain"/>
    <property type="match status" value="1"/>
</dbReference>
<feature type="transmembrane region" description="Helical" evidence="10">
    <location>
        <begin position="212"/>
        <end position="235"/>
    </location>
</feature>
<feature type="transmembrane region" description="Helical" evidence="10">
    <location>
        <begin position="304"/>
        <end position="327"/>
    </location>
</feature>
<evidence type="ECO:0000256" key="4">
    <source>
        <dbReference type="ARBA" id="ARBA00022692"/>
    </source>
</evidence>
<evidence type="ECO:0000256" key="9">
    <source>
        <dbReference type="ARBA" id="ARBA00039733"/>
    </source>
</evidence>
<evidence type="ECO:0000313" key="15">
    <source>
        <dbReference type="Proteomes" id="UP000244016"/>
    </source>
</evidence>
<evidence type="ECO:0000256" key="12">
    <source>
        <dbReference type="RuleBase" id="RU003484"/>
    </source>
</evidence>
<dbReference type="PROSITE" id="PS00756">
    <property type="entry name" value="SECY_2"/>
    <property type="match status" value="1"/>
</dbReference>
<dbReference type="FunFam" id="1.10.3370.10:FF:000001">
    <property type="entry name" value="Preprotein translocase subunit SecY"/>
    <property type="match status" value="1"/>
</dbReference>
<feature type="transmembrane region" description="Helical" evidence="10">
    <location>
        <begin position="18"/>
        <end position="36"/>
    </location>
</feature>
<evidence type="ECO:0000313" key="14">
    <source>
        <dbReference type="EMBL" id="PTQ51229.1"/>
    </source>
</evidence>
<keyword evidence="3 10" id="KW-0813">Transport</keyword>
<feature type="transmembrane region" description="Helical" evidence="10">
    <location>
        <begin position="398"/>
        <end position="414"/>
    </location>
</feature>
<evidence type="ECO:0000256" key="10">
    <source>
        <dbReference type="HAMAP-Rule" id="MF_01465"/>
    </source>
</evidence>
<evidence type="ECO:0000256" key="8">
    <source>
        <dbReference type="ARBA" id="ARBA00023136"/>
    </source>
</evidence>
<dbReference type="GO" id="GO:0043952">
    <property type="term" value="P:protein transport by the Sec complex"/>
    <property type="evidence" value="ECO:0007669"/>
    <property type="project" value="UniProtKB-UniRule"/>
</dbReference>
<evidence type="ECO:0000256" key="1">
    <source>
        <dbReference type="ARBA" id="ARBA00004141"/>
    </source>
</evidence>
<keyword evidence="5 10" id="KW-0653">Protein transport</keyword>
<keyword evidence="4 10" id="KW-0812">Transmembrane</keyword>
<evidence type="ECO:0000256" key="7">
    <source>
        <dbReference type="ARBA" id="ARBA00023010"/>
    </source>
</evidence>
<dbReference type="GO" id="GO:0005886">
    <property type="term" value="C:plasma membrane"/>
    <property type="evidence" value="ECO:0007669"/>
    <property type="project" value="UniProtKB-SubCell"/>
</dbReference>
<dbReference type="PROSITE" id="PS00755">
    <property type="entry name" value="SECY_1"/>
    <property type="match status" value="1"/>
</dbReference>
<comment type="subcellular location">
    <subcellularLocation>
        <location evidence="10">Cell membrane</location>
        <topology evidence="10">Multi-pass membrane protein</topology>
    </subcellularLocation>
    <subcellularLocation>
        <location evidence="1 12">Membrane</location>
        <topology evidence="1 12">Multi-pass membrane protein</topology>
    </subcellularLocation>
</comment>
<dbReference type="PRINTS" id="PR00303">
    <property type="entry name" value="SECYTRNLCASE"/>
</dbReference>
<keyword evidence="10" id="KW-1003">Cell membrane</keyword>
<reference evidence="14 15" key="1">
    <citation type="submission" date="2017-08" db="EMBL/GenBank/DDBJ databases">
        <title>Burning lignite coal seam in the remote Altai Mountains harbors a hydrogen-driven thermophilic microbial community.</title>
        <authorList>
            <person name="Kadnikov V.V."/>
            <person name="Mardanov A.V."/>
            <person name="Ivasenko D."/>
            <person name="Beletsky A.V."/>
            <person name="Karnachuk O.V."/>
            <person name="Ravin N.V."/>
        </authorList>
    </citation>
    <scope>NUCLEOTIDE SEQUENCE [LARGE SCALE GENOMIC DNA]</scope>
    <source>
        <strain evidence="14">AL31</strain>
    </source>
</reference>
<comment type="similarity">
    <text evidence="2 10 13">Belongs to the SecY/SEC61-alpha family.</text>
</comment>
<feature type="transmembrane region" description="Helical" evidence="10">
    <location>
        <begin position="173"/>
        <end position="192"/>
    </location>
</feature>
<keyword evidence="8 10" id="KW-0472">Membrane</keyword>
<feature type="transmembrane region" description="Helical" evidence="10">
    <location>
        <begin position="145"/>
        <end position="166"/>
    </location>
</feature>
<dbReference type="PANTHER" id="PTHR10906">
    <property type="entry name" value="SECY/SEC61-ALPHA FAMILY MEMBER"/>
    <property type="match status" value="1"/>
</dbReference>
<dbReference type="HAMAP" id="MF_01465">
    <property type="entry name" value="SecY"/>
    <property type="match status" value="1"/>
</dbReference>
<dbReference type="InterPro" id="IPR002208">
    <property type="entry name" value="SecY/SEC61-alpha"/>
</dbReference>
<dbReference type="InterPro" id="IPR023201">
    <property type="entry name" value="SecY_dom_sf"/>
</dbReference>
<feature type="transmembrane region" description="Helical" evidence="10">
    <location>
        <begin position="113"/>
        <end position="133"/>
    </location>
</feature>
<dbReference type="AlphaFoldDB" id="A0A2T5G4X2"/>
<keyword evidence="6 10" id="KW-1133">Transmembrane helix</keyword>
<dbReference type="GO" id="GO:0006605">
    <property type="term" value="P:protein targeting"/>
    <property type="evidence" value="ECO:0007669"/>
    <property type="project" value="UniProtKB-UniRule"/>
</dbReference>
<evidence type="ECO:0000256" key="5">
    <source>
        <dbReference type="ARBA" id="ARBA00022927"/>
    </source>
</evidence>
<dbReference type="NCBIfam" id="TIGR00967">
    <property type="entry name" value="3a0501s007"/>
    <property type="match status" value="1"/>
</dbReference>
<feature type="transmembrane region" description="Helical" evidence="10">
    <location>
        <begin position="70"/>
        <end position="93"/>
    </location>
</feature>
<keyword evidence="7 10" id="KW-0811">Translocation</keyword>
<comment type="function">
    <text evidence="10 11">The central subunit of the protein translocation channel SecYEG. Consists of two halves formed by TMs 1-5 and 6-10. These two domains form a lateral gate at the front which open onto the bilayer between TMs 2 and 7, and are clamped together by SecE at the back. The channel is closed by both a pore ring composed of hydrophobic SecY resides and a short helix (helix 2A) on the extracellular side of the membrane which forms a plug. The plug probably moves laterally to allow the channel to open. The ring and the pore may move independently.</text>
</comment>
<feature type="transmembrane region" description="Helical" evidence="10">
    <location>
        <begin position="270"/>
        <end position="292"/>
    </location>
</feature>